<dbReference type="SUPFAM" id="SSF51735">
    <property type="entry name" value="NAD(P)-binding Rossmann-fold domains"/>
    <property type="match status" value="1"/>
</dbReference>
<dbReference type="InterPro" id="IPR005106">
    <property type="entry name" value="Asp/hSer_DH_NAD-bd"/>
</dbReference>
<evidence type="ECO:0000256" key="9">
    <source>
        <dbReference type="ARBA" id="ARBA00023002"/>
    </source>
</evidence>
<dbReference type="GO" id="GO:0009086">
    <property type="term" value="P:methionine biosynthetic process"/>
    <property type="evidence" value="ECO:0007669"/>
    <property type="project" value="UniProtKB-KW"/>
</dbReference>
<dbReference type="InterPro" id="IPR001342">
    <property type="entry name" value="HDH_cat"/>
</dbReference>
<proteinExistence type="inferred from homology"/>
<dbReference type="SUPFAM" id="SSF55347">
    <property type="entry name" value="Glyceraldehyde-3-phosphate dehydrogenase-like, C-terminal domain"/>
    <property type="match status" value="1"/>
</dbReference>
<accession>A0A0H2MRZ3</accession>
<dbReference type="PANTHER" id="PTHR43331">
    <property type="entry name" value="HOMOSERINE DEHYDROGENASE"/>
    <property type="match status" value="1"/>
</dbReference>
<dbReference type="Gene3D" id="3.30.360.10">
    <property type="entry name" value="Dihydrodipicolinate Reductase, domain 2"/>
    <property type="match status" value="1"/>
</dbReference>
<dbReference type="GO" id="GO:0004412">
    <property type="term" value="F:homoserine dehydrogenase activity"/>
    <property type="evidence" value="ECO:0007669"/>
    <property type="project" value="UniProtKB-EC"/>
</dbReference>
<evidence type="ECO:0000256" key="6">
    <source>
        <dbReference type="ARBA" id="ARBA00022605"/>
    </source>
</evidence>
<dbReference type="Proteomes" id="UP000035444">
    <property type="component" value="Unassembled WGS sequence"/>
</dbReference>
<dbReference type="EMBL" id="LAQL01000016">
    <property type="protein sequence ID" value="KLN59415.1"/>
    <property type="molecule type" value="Genomic_DNA"/>
</dbReference>
<comment type="pathway">
    <text evidence="2">Amino-acid biosynthesis; L-methionine biosynthesis via de novo pathway; L-homoserine from L-aspartate: step 3/3.</text>
</comment>
<dbReference type="GO" id="GO:0050661">
    <property type="term" value="F:NADP binding"/>
    <property type="evidence" value="ECO:0007669"/>
    <property type="project" value="InterPro"/>
</dbReference>
<dbReference type="RefSeq" id="WP_047765647.1">
    <property type="nucleotide sequence ID" value="NZ_LAQL01000016.1"/>
</dbReference>
<dbReference type="PATRIC" id="fig|1489064.4.peg.628"/>
<evidence type="ECO:0000256" key="13">
    <source>
        <dbReference type="RuleBase" id="RU004171"/>
    </source>
</evidence>
<dbReference type="PROSITE" id="PS51671">
    <property type="entry name" value="ACT"/>
    <property type="match status" value="1"/>
</dbReference>
<dbReference type="UniPathway" id="UPA00051">
    <property type="reaction ID" value="UER00465"/>
</dbReference>
<dbReference type="InterPro" id="IPR002912">
    <property type="entry name" value="ACT_dom"/>
</dbReference>
<dbReference type="GO" id="GO:0009088">
    <property type="term" value="P:threonine biosynthetic process"/>
    <property type="evidence" value="ECO:0007669"/>
    <property type="project" value="UniProtKB-UniPathway"/>
</dbReference>
<evidence type="ECO:0000256" key="4">
    <source>
        <dbReference type="ARBA" id="ARBA00013213"/>
    </source>
</evidence>
<keyword evidence="9" id="KW-0560">Oxidoreductase</keyword>
<name>A0A0H2MRZ3_9PROT</name>
<feature type="binding site" evidence="12">
    <location>
        <position position="191"/>
    </location>
    <ligand>
        <name>L-homoserine</name>
        <dbReference type="ChEBI" id="CHEBI:57476"/>
    </ligand>
</feature>
<keyword evidence="7" id="KW-0791">Threonine biosynthesis</keyword>
<evidence type="ECO:0000256" key="12">
    <source>
        <dbReference type="PIRSR" id="PIRSR000098-2"/>
    </source>
</evidence>
<dbReference type="OrthoDB" id="9808167at2"/>
<feature type="binding site" evidence="12">
    <location>
        <begin position="10"/>
        <end position="17"/>
    </location>
    <ligand>
        <name>NADP(+)</name>
        <dbReference type="ChEBI" id="CHEBI:58349"/>
    </ligand>
</feature>
<keyword evidence="6" id="KW-0028">Amino-acid biosynthesis</keyword>
<evidence type="ECO:0000313" key="16">
    <source>
        <dbReference type="Proteomes" id="UP000035444"/>
    </source>
</evidence>
<feature type="active site" description="Proton donor" evidence="11">
    <location>
        <position position="206"/>
    </location>
</feature>
<evidence type="ECO:0000259" key="14">
    <source>
        <dbReference type="PROSITE" id="PS51671"/>
    </source>
</evidence>
<organism evidence="15 16">
    <name type="scientific">Kiloniella spongiae</name>
    <dbReference type="NCBI Taxonomy" id="1489064"/>
    <lineage>
        <taxon>Bacteria</taxon>
        <taxon>Pseudomonadati</taxon>
        <taxon>Pseudomonadota</taxon>
        <taxon>Alphaproteobacteria</taxon>
        <taxon>Rhodospirillales</taxon>
        <taxon>Kiloniellaceae</taxon>
        <taxon>Kiloniella</taxon>
    </lineage>
</organism>
<evidence type="ECO:0000313" key="15">
    <source>
        <dbReference type="EMBL" id="KLN59415.1"/>
    </source>
</evidence>
<dbReference type="SUPFAM" id="SSF55021">
    <property type="entry name" value="ACT-like"/>
    <property type="match status" value="1"/>
</dbReference>
<keyword evidence="16" id="KW-1185">Reference proteome</keyword>
<dbReference type="STRING" id="1489064.WH96_18140"/>
<sequence length="429" mass="45720">MSEPLKIAIAGLGTVGTGTVKLIQDNLNVLAQRTGREMSIVAVSARSRKNRDFDMSDMTYYDNAVDMAENCDADVMMELIGGSEGIAKEVVEVSIAKGRHVITANKALLAHHGTELAKLAEESGVALAYEAAVAGGIPVIKGLREGLAANSFDLVYGILNGTCNFILTNMRETGRDFEEVLFEAQELGYAEADPSFDVDGVDAAHKLSLLSSVSFGTEVDFDAVYIEGIRNISALDIVNAEELGYRIKLLGIARKTEHGIDQRVHPCMVAKDQPIASVEGVLNAVVCNGNHVGTTMFEGAGAGGGPTASAVVADLVDIARGTILPTFGVPAKALEKPIAQPVEKREGSYYLRLQVEDRPGVIADISNILKDEDISVKSLIQHESNPGKSVPLVITTQATVETAMGRSLEKISQLDCVLEKPNMIRIVSL</sequence>
<gene>
    <name evidence="15" type="ORF">WH96_18140</name>
</gene>
<dbReference type="EC" id="1.1.1.3" evidence="4"/>
<dbReference type="Pfam" id="PF01842">
    <property type="entry name" value="ACT"/>
    <property type="match status" value="1"/>
</dbReference>
<dbReference type="InterPro" id="IPR016204">
    <property type="entry name" value="HDH"/>
</dbReference>
<dbReference type="Pfam" id="PF00742">
    <property type="entry name" value="Homoserine_dh"/>
    <property type="match status" value="1"/>
</dbReference>
<dbReference type="PANTHER" id="PTHR43331:SF1">
    <property type="entry name" value="HOMOSERINE DEHYDROGENASE"/>
    <property type="match status" value="1"/>
</dbReference>
<evidence type="ECO:0000256" key="11">
    <source>
        <dbReference type="PIRSR" id="PIRSR000098-1"/>
    </source>
</evidence>
<evidence type="ECO:0000256" key="5">
    <source>
        <dbReference type="ARBA" id="ARBA00013376"/>
    </source>
</evidence>
<dbReference type="CDD" id="cd04881">
    <property type="entry name" value="ACT_HSDH-Hom"/>
    <property type="match status" value="1"/>
</dbReference>
<evidence type="ECO:0000256" key="1">
    <source>
        <dbReference type="ARBA" id="ARBA00005056"/>
    </source>
</evidence>
<dbReference type="InterPro" id="IPR019811">
    <property type="entry name" value="HDH_CS"/>
</dbReference>
<evidence type="ECO:0000256" key="7">
    <source>
        <dbReference type="ARBA" id="ARBA00022697"/>
    </source>
</evidence>
<feature type="domain" description="ACT" evidence="14">
    <location>
        <begin position="350"/>
        <end position="425"/>
    </location>
</feature>
<feature type="binding site" evidence="12">
    <location>
        <position position="106"/>
    </location>
    <ligand>
        <name>NADPH</name>
        <dbReference type="ChEBI" id="CHEBI:57783"/>
    </ligand>
</feature>
<protein>
    <recommendedName>
        <fullName evidence="5">Homoserine dehydrogenase</fullName>
        <ecNumber evidence="4">1.1.1.3</ecNumber>
    </recommendedName>
</protein>
<dbReference type="NCBIfam" id="NF004976">
    <property type="entry name" value="PRK06349.1"/>
    <property type="match status" value="1"/>
</dbReference>
<dbReference type="UniPathway" id="UPA00050">
    <property type="reaction ID" value="UER00063"/>
</dbReference>
<keyword evidence="10" id="KW-0486">Methionine biosynthesis</keyword>
<evidence type="ECO:0000256" key="10">
    <source>
        <dbReference type="ARBA" id="ARBA00023167"/>
    </source>
</evidence>
<evidence type="ECO:0000256" key="8">
    <source>
        <dbReference type="ARBA" id="ARBA00022857"/>
    </source>
</evidence>
<dbReference type="InterPro" id="IPR045865">
    <property type="entry name" value="ACT-like_dom_sf"/>
</dbReference>
<dbReference type="Pfam" id="PF03447">
    <property type="entry name" value="NAD_binding_3"/>
    <property type="match status" value="1"/>
</dbReference>
<comment type="pathway">
    <text evidence="1">Amino-acid biosynthesis; L-threonine biosynthesis; L-threonine from L-aspartate: step 3/5.</text>
</comment>
<dbReference type="Gene3D" id="3.30.70.260">
    <property type="match status" value="1"/>
</dbReference>
<dbReference type="PIRSF" id="PIRSF000098">
    <property type="entry name" value="Homoser_dehydrog"/>
    <property type="match status" value="1"/>
</dbReference>
<evidence type="ECO:0000256" key="2">
    <source>
        <dbReference type="ARBA" id="ARBA00005062"/>
    </source>
</evidence>
<comment type="similarity">
    <text evidence="3 13">Belongs to the homoserine dehydrogenase family.</text>
</comment>
<dbReference type="Gene3D" id="3.40.50.720">
    <property type="entry name" value="NAD(P)-binding Rossmann-like Domain"/>
    <property type="match status" value="1"/>
</dbReference>
<dbReference type="FunFam" id="3.30.360.10:FF:000005">
    <property type="entry name" value="Homoserine dehydrogenase"/>
    <property type="match status" value="1"/>
</dbReference>
<reference evidence="15 16" key="1">
    <citation type="submission" date="2015-03" db="EMBL/GenBank/DDBJ databases">
        <title>Genome Sequence of Kiloniella spongiae MEBiC09566, isolated from a marine sponge.</title>
        <authorList>
            <person name="Shao Z."/>
            <person name="Wang L."/>
            <person name="Li X."/>
        </authorList>
    </citation>
    <scope>NUCLEOTIDE SEQUENCE [LARGE SCALE GENOMIC DNA]</scope>
    <source>
        <strain evidence="15 16">MEBiC09566</strain>
    </source>
</reference>
<dbReference type="InterPro" id="IPR036291">
    <property type="entry name" value="NAD(P)-bd_dom_sf"/>
</dbReference>
<dbReference type="AlphaFoldDB" id="A0A0H2MRZ3"/>
<dbReference type="PROSITE" id="PS01042">
    <property type="entry name" value="HOMOSER_DHGENASE"/>
    <property type="match status" value="1"/>
</dbReference>
<comment type="caution">
    <text evidence="15">The sequence shown here is derived from an EMBL/GenBank/DDBJ whole genome shotgun (WGS) entry which is preliminary data.</text>
</comment>
<evidence type="ECO:0000256" key="3">
    <source>
        <dbReference type="ARBA" id="ARBA00006753"/>
    </source>
</evidence>
<keyword evidence="8 12" id="KW-0521">NADP</keyword>